<protein>
    <recommendedName>
        <fullName evidence="1">HTH cro/C1-type domain-containing protein</fullName>
    </recommendedName>
</protein>
<feature type="domain" description="HTH cro/C1-type" evidence="1">
    <location>
        <begin position="8"/>
        <end position="40"/>
    </location>
</feature>
<organism evidence="2 3">
    <name type="scientific">Candidatus Roizmanbacteria bacterium CG17_big_fil_post_rev_8_21_14_2_50_39_7</name>
    <dbReference type="NCBI Taxonomy" id="1974858"/>
    <lineage>
        <taxon>Bacteria</taxon>
        <taxon>Candidatus Roizmaniibacteriota</taxon>
    </lineage>
</organism>
<proteinExistence type="predicted"/>
<dbReference type="InterPro" id="IPR001387">
    <property type="entry name" value="Cro/C1-type_HTH"/>
</dbReference>
<evidence type="ECO:0000313" key="2">
    <source>
        <dbReference type="EMBL" id="PIV70621.1"/>
    </source>
</evidence>
<name>A0A2M7EJ60_9BACT</name>
<evidence type="ECO:0000313" key="3">
    <source>
        <dbReference type="Proteomes" id="UP000228762"/>
    </source>
</evidence>
<dbReference type="SUPFAM" id="SSF47413">
    <property type="entry name" value="lambda repressor-like DNA-binding domains"/>
    <property type="match status" value="1"/>
</dbReference>
<dbReference type="GO" id="GO:0003677">
    <property type="term" value="F:DNA binding"/>
    <property type="evidence" value="ECO:0007669"/>
    <property type="project" value="InterPro"/>
</dbReference>
<comment type="caution">
    <text evidence="2">The sequence shown here is derived from an EMBL/GenBank/DDBJ whole genome shotgun (WGS) entry which is preliminary data.</text>
</comment>
<evidence type="ECO:0000259" key="1">
    <source>
        <dbReference type="PROSITE" id="PS50943"/>
    </source>
</evidence>
<feature type="non-terminal residue" evidence="2">
    <location>
        <position position="43"/>
    </location>
</feature>
<sequence length="43" mass="5165">MLSVGKLLKEAREKKKVSLREVEKQIKVREQFISALEEDKWYT</sequence>
<accession>A0A2M7EJ60</accession>
<dbReference type="PROSITE" id="PS50943">
    <property type="entry name" value="HTH_CROC1"/>
    <property type="match status" value="1"/>
</dbReference>
<dbReference type="Pfam" id="PF13413">
    <property type="entry name" value="HTH_25"/>
    <property type="match status" value="1"/>
</dbReference>
<dbReference type="InterPro" id="IPR010982">
    <property type="entry name" value="Lambda_DNA-bd_dom_sf"/>
</dbReference>
<dbReference type="AlphaFoldDB" id="A0A2M7EJ60"/>
<reference evidence="3" key="1">
    <citation type="submission" date="2017-09" db="EMBL/GenBank/DDBJ databases">
        <title>Depth-based differentiation of microbial function through sediment-hosted aquifers and enrichment of novel symbionts in the deep terrestrial subsurface.</title>
        <authorList>
            <person name="Probst A.J."/>
            <person name="Ladd B."/>
            <person name="Jarett J.K."/>
            <person name="Geller-Mcgrath D.E."/>
            <person name="Sieber C.M.K."/>
            <person name="Emerson J.B."/>
            <person name="Anantharaman K."/>
            <person name="Thomas B.C."/>
            <person name="Malmstrom R."/>
            <person name="Stieglmeier M."/>
            <person name="Klingl A."/>
            <person name="Woyke T."/>
            <person name="Ryan C.M."/>
            <person name="Banfield J.F."/>
        </authorList>
    </citation>
    <scope>NUCLEOTIDE SEQUENCE [LARGE SCALE GENOMIC DNA]</scope>
</reference>
<dbReference type="Gene3D" id="1.10.260.40">
    <property type="entry name" value="lambda repressor-like DNA-binding domains"/>
    <property type="match status" value="1"/>
</dbReference>
<dbReference type="Proteomes" id="UP000228762">
    <property type="component" value="Unassembled WGS sequence"/>
</dbReference>
<dbReference type="EMBL" id="PFEV01000203">
    <property type="protein sequence ID" value="PIV70621.1"/>
    <property type="molecule type" value="Genomic_DNA"/>
</dbReference>
<gene>
    <name evidence="2" type="ORF">COW57_04315</name>
</gene>